<dbReference type="AlphaFoldDB" id="A0AA86JUR6"/>
<comment type="similarity">
    <text evidence="2">Belongs to the GtrA family.</text>
</comment>
<dbReference type="InterPro" id="IPR007267">
    <property type="entry name" value="GtrA_DPMS_TM"/>
</dbReference>
<keyword evidence="5" id="KW-0472">Membrane</keyword>
<comment type="subcellular location">
    <subcellularLocation>
        <location evidence="1">Membrane</location>
        <topology evidence="1">Multi-pass membrane protein</topology>
    </subcellularLocation>
</comment>
<evidence type="ECO:0000256" key="1">
    <source>
        <dbReference type="ARBA" id="ARBA00004141"/>
    </source>
</evidence>
<evidence type="ECO:0000256" key="4">
    <source>
        <dbReference type="ARBA" id="ARBA00022989"/>
    </source>
</evidence>
<evidence type="ECO:0000256" key="5">
    <source>
        <dbReference type="ARBA" id="ARBA00023136"/>
    </source>
</evidence>
<dbReference type="RefSeq" id="WP_317090746.1">
    <property type="nucleotide sequence ID" value="NZ_CAKJVE010000004.1"/>
</dbReference>
<reference evidence="6" key="1">
    <citation type="submission" date="2021-10" db="EMBL/GenBank/DDBJ databases">
        <authorList>
            <person name="Mesa V."/>
        </authorList>
    </citation>
    <scope>NUCLEOTIDE SEQUENCE</scope>
    <source>
        <strain evidence="6">CC3_PB</strain>
    </source>
</reference>
<keyword evidence="4" id="KW-1133">Transmembrane helix</keyword>
<name>A0AA86JUR6_9CLOT</name>
<dbReference type="InterPro" id="IPR051401">
    <property type="entry name" value="GtrA_CellWall_Glycosyl"/>
</dbReference>
<protein>
    <submittedName>
        <fullName evidence="6">GtrA family protein</fullName>
    </submittedName>
</protein>
<organism evidence="6 7">
    <name type="scientific">Clostridium neonatale</name>
    <dbReference type="NCBI Taxonomy" id="137838"/>
    <lineage>
        <taxon>Bacteria</taxon>
        <taxon>Bacillati</taxon>
        <taxon>Bacillota</taxon>
        <taxon>Clostridia</taxon>
        <taxon>Eubacteriales</taxon>
        <taxon>Clostridiaceae</taxon>
        <taxon>Clostridium</taxon>
    </lineage>
</organism>
<dbReference type="GO" id="GO:0005886">
    <property type="term" value="C:plasma membrane"/>
    <property type="evidence" value="ECO:0007669"/>
    <property type="project" value="TreeGrafter"/>
</dbReference>
<gene>
    <name evidence="6" type="ORF">CNEO_41198</name>
</gene>
<comment type="caution">
    <text evidence="6">The sequence shown here is derived from an EMBL/GenBank/DDBJ whole genome shotgun (WGS) entry which is preliminary data.</text>
</comment>
<dbReference type="EMBL" id="CAKJVE010000004">
    <property type="protein sequence ID" value="CAG9704372.1"/>
    <property type="molecule type" value="Genomic_DNA"/>
</dbReference>
<evidence type="ECO:0000313" key="7">
    <source>
        <dbReference type="Proteomes" id="UP000789738"/>
    </source>
</evidence>
<proteinExistence type="inferred from homology"/>
<dbReference type="Pfam" id="PF04138">
    <property type="entry name" value="GtrA_DPMS_TM"/>
    <property type="match status" value="1"/>
</dbReference>
<dbReference type="Proteomes" id="UP000789738">
    <property type="component" value="Unassembled WGS sequence"/>
</dbReference>
<evidence type="ECO:0000313" key="6">
    <source>
        <dbReference type="EMBL" id="CAG9704372.1"/>
    </source>
</evidence>
<keyword evidence="3" id="KW-0812">Transmembrane</keyword>
<dbReference type="PANTHER" id="PTHR38459:SF1">
    <property type="entry name" value="PROPHAGE BACTOPRENOL-LINKED GLUCOSE TRANSLOCASE HOMOLOG"/>
    <property type="match status" value="1"/>
</dbReference>
<dbReference type="PANTHER" id="PTHR38459">
    <property type="entry name" value="PROPHAGE BACTOPRENOL-LINKED GLUCOSE TRANSLOCASE HOMOLOG"/>
    <property type="match status" value="1"/>
</dbReference>
<evidence type="ECO:0000256" key="3">
    <source>
        <dbReference type="ARBA" id="ARBA00022692"/>
    </source>
</evidence>
<accession>A0AA86JUR6</accession>
<sequence>MKNFMNLFLNLSFLKFLIIGGFNCILSMAIMFGLYNFCEFGYWGSSMMSFTICSCISYVLNRKISFKSNAPILESIIKFSIVIIISYFVAFGVSRPLVKLAFNSININLEVKILEQIGMIFAQGIFTIINFLGQKLWAFK</sequence>
<dbReference type="GO" id="GO:0000271">
    <property type="term" value="P:polysaccharide biosynthetic process"/>
    <property type="evidence" value="ECO:0007669"/>
    <property type="project" value="InterPro"/>
</dbReference>
<evidence type="ECO:0000256" key="2">
    <source>
        <dbReference type="ARBA" id="ARBA00009399"/>
    </source>
</evidence>